<name>A0ABX2HLZ7_9FIRM</name>
<dbReference type="Proteomes" id="UP000669239">
    <property type="component" value="Unassembled WGS sequence"/>
</dbReference>
<dbReference type="RefSeq" id="WP_165642159.1">
    <property type="nucleotide sequence ID" value="NZ_JAAITT010000020.1"/>
</dbReference>
<comment type="caution">
    <text evidence="2">The sequence shown here is derived from an EMBL/GenBank/DDBJ whole genome shotgun (WGS) entry which is preliminary data.</text>
</comment>
<sequence>MYEIFEKLLDAHGMTIYKFCKETGVSESTIYTWKKKRTKCNPKLQKIVCDYFKITADYLMNGEEKEDSPKYYLNEETAAIAQDIFENRELRLLFDAAKDAEPEDLETVHSMLLALKRKERGNVD</sequence>
<dbReference type="SUPFAM" id="SSF47413">
    <property type="entry name" value="lambda repressor-like DNA-binding domains"/>
    <property type="match status" value="1"/>
</dbReference>
<evidence type="ECO:0000313" key="2">
    <source>
        <dbReference type="EMBL" id="NSJ49993.1"/>
    </source>
</evidence>
<evidence type="ECO:0000313" key="3">
    <source>
        <dbReference type="Proteomes" id="UP000669239"/>
    </source>
</evidence>
<dbReference type="PROSITE" id="PS50943">
    <property type="entry name" value="HTH_CROC1"/>
    <property type="match status" value="1"/>
</dbReference>
<dbReference type="InterPro" id="IPR001387">
    <property type="entry name" value="Cro/C1-type_HTH"/>
</dbReference>
<dbReference type="CDD" id="cd00093">
    <property type="entry name" value="HTH_XRE"/>
    <property type="match status" value="1"/>
</dbReference>
<evidence type="ECO:0000259" key="1">
    <source>
        <dbReference type="PROSITE" id="PS50943"/>
    </source>
</evidence>
<keyword evidence="3" id="KW-1185">Reference proteome</keyword>
<dbReference type="Gene3D" id="1.10.260.40">
    <property type="entry name" value="lambda repressor-like DNA-binding domains"/>
    <property type="match status" value="1"/>
</dbReference>
<gene>
    <name evidence="2" type="ORF">G5B36_14975</name>
</gene>
<reference evidence="2 3" key="1">
    <citation type="journal article" date="2020" name="Cell Host Microbe">
        <title>Functional and Genomic Variation between Human-Derived Isolates of Lachnospiraceae Reveals Inter- and Intra-Species Diversity.</title>
        <authorList>
            <person name="Sorbara M.T."/>
            <person name="Littmann E.R."/>
            <person name="Fontana E."/>
            <person name="Moody T.U."/>
            <person name="Kohout C.E."/>
            <person name="Gjonbalaj M."/>
            <person name="Eaton V."/>
            <person name="Seok R."/>
            <person name="Leiner I.M."/>
            <person name="Pamer E.G."/>
        </authorList>
    </citation>
    <scope>NUCLEOTIDE SEQUENCE [LARGE SCALE GENOMIC DNA]</scope>
    <source>
        <strain evidence="2 3">MSK.1.17</strain>
    </source>
</reference>
<feature type="domain" description="HTH cro/C1-type" evidence="1">
    <location>
        <begin position="5"/>
        <end position="59"/>
    </location>
</feature>
<dbReference type="EMBL" id="JAAITT010000020">
    <property type="protein sequence ID" value="NSJ49993.1"/>
    <property type="molecule type" value="Genomic_DNA"/>
</dbReference>
<dbReference type="InterPro" id="IPR010982">
    <property type="entry name" value="Lambda_DNA-bd_dom_sf"/>
</dbReference>
<accession>A0ABX2HLZ7</accession>
<proteinExistence type="predicted"/>
<protein>
    <submittedName>
        <fullName evidence="2">Helix-turn-helix transcriptional regulator</fullName>
    </submittedName>
</protein>
<organism evidence="2 3">
    <name type="scientific">Enterocloster aldenensis</name>
    <dbReference type="NCBI Taxonomy" id="358742"/>
    <lineage>
        <taxon>Bacteria</taxon>
        <taxon>Bacillati</taxon>
        <taxon>Bacillota</taxon>
        <taxon>Clostridia</taxon>
        <taxon>Lachnospirales</taxon>
        <taxon>Lachnospiraceae</taxon>
        <taxon>Enterocloster</taxon>
    </lineage>
</organism>
<dbReference type="Pfam" id="PF13443">
    <property type="entry name" value="HTH_26"/>
    <property type="match status" value="1"/>
</dbReference>